<sequence length="244" mass="28468">MKRVKRYTIKYIKTVTMKKNRVMITGFQGFGAVGYLAPRYMVSKLSMELIGYIEPPIFPDFTSIEDYGFSMPHEIFIKSLDDRDIVVLLNRVNPDRKYMNSYLNSIVKIISDLNIEEVFLIGGLDSRFREREEEYRWFKTSNNPRNIEAPYFMKGAYIVGPLASLLLYLENLKIPATVLLPYTEPESIDHKAAAIAIKVISKLLNFDIDVDELLGYAEKVEELERILQKMYLQQDERRESIMHT</sequence>
<keyword evidence="3" id="KW-1185">Reference proteome</keyword>
<dbReference type="STRING" id="583356.Igag_0099"/>
<dbReference type="SUPFAM" id="SSF159659">
    <property type="entry name" value="Cgl1923-like"/>
    <property type="match status" value="1"/>
</dbReference>
<dbReference type="PANTHER" id="PTHR35610:SF3">
    <property type="entry name" value="PROTEASOME ASSEMBLY CHAPERONE FAMILY PROTEIN"/>
    <property type="match status" value="1"/>
</dbReference>
<name>E0SPS9_IGNAA</name>
<gene>
    <name evidence="2" type="ordered locus">Igag_0099</name>
</gene>
<dbReference type="EMBL" id="CP002098">
    <property type="protein sequence ID" value="ADM26951.1"/>
    <property type="molecule type" value="Genomic_DNA"/>
</dbReference>
<evidence type="ECO:0000313" key="3">
    <source>
        <dbReference type="Proteomes" id="UP000001304"/>
    </source>
</evidence>
<dbReference type="PANTHER" id="PTHR35610">
    <property type="entry name" value="3-ISOPROPYLMALATE DEHYDRATASE-RELATED"/>
    <property type="match status" value="1"/>
</dbReference>
<keyword evidence="1" id="KW-0812">Transmembrane</keyword>
<evidence type="ECO:0008006" key="4">
    <source>
        <dbReference type="Google" id="ProtNLM"/>
    </source>
</evidence>
<protein>
    <recommendedName>
        <fullName evidence="4">Proteasome assembly chaperone family protein</fullName>
    </recommendedName>
</protein>
<feature type="transmembrane region" description="Helical" evidence="1">
    <location>
        <begin position="21"/>
        <end position="38"/>
    </location>
</feature>
<dbReference type="BioCyc" id="IAGG583356:GHAH-108-MONOMER"/>
<evidence type="ECO:0000313" key="2">
    <source>
        <dbReference type="EMBL" id="ADM26951.1"/>
    </source>
</evidence>
<dbReference type="Gene3D" id="3.40.50.10900">
    <property type="entry name" value="PAC-like subunit"/>
    <property type="match status" value="1"/>
</dbReference>
<reference evidence="2 3" key="1">
    <citation type="journal article" date="2010" name="Stand. Genomic Sci.">
        <title>Complete genome sequence of Ignisphaera aggregans type strain (AQ1.S1).</title>
        <authorList>
            <person name="Goker M."/>
            <person name="Held B."/>
            <person name="Lapidus A."/>
            <person name="Nolan M."/>
            <person name="Spring S."/>
            <person name="Yasawong M."/>
            <person name="Lucas S."/>
            <person name="Glavina Del Rio T."/>
            <person name="Tice H."/>
            <person name="Cheng J.F."/>
            <person name="Goodwin L."/>
            <person name="Tapia R."/>
            <person name="Pitluck S."/>
            <person name="Liolios K."/>
            <person name="Ivanova N."/>
            <person name="Mavromatis K."/>
            <person name="Mikhailova N."/>
            <person name="Pati A."/>
            <person name="Chen A."/>
            <person name="Palaniappan K."/>
            <person name="Brambilla E."/>
            <person name="Land M."/>
            <person name="Hauser L."/>
            <person name="Chang Y.J."/>
            <person name="Jeffries C.D."/>
            <person name="Brettin T."/>
            <person name="Detter J.C."/>
            <person name="Han C."/>
            <person name="Rohde M."/>
            <person name="Sikorski J."/>
            <person name="Woyke T."/>
            <person name="Bristow J."/>
            <person name="Eisen J.A."/>
            <person name="Markowitz V."/>
            <person name="Hugenholtz P."/>
            <person name="Kyrpides N.C."/>
            <person name="Klenk H.P."/>
        </authorList>
    </citation>
    <scope>NUCLEOTIDE SEQUENCE [LARGE SCALE GENOMIC DNA]</scope>
    <source>
        <strain evidence="3">DSM 17230 / JCM 13409 / AQ1.S1</strain>
    </source>
</reference>
<dbReference type="InterPro" id="IPR019151">
    <property type="entry name" value="Proteasome_assmbl_chaperone_2"/>
</dbReference>
<dbReference type="InterPro" id="IPR038389">
    <property type="entry name" value="PSMG2_sf"/>
</dbReference>
<keyword evidence="1" id="KW-1133">Transmembrane helix</keyword>
<dbReference type="Proteomes" id="UP000001304">
    <property type="component" value="Chromosome"/>
</dbReference>
<dbReference type="AlphaFoldDB" id="E0SPS9"/>
<dbReference type="KEGG" id="iag:Igag_0099"/>
<organism evidence="2 3">
    <name type="scientific">Ignisphaera aggregans (strain DSM 17230 / JCM 13409 / AQ1.S1)</name>
    <dbReference type="NCBI Taxonomy" id="583356"/>
    <lineage>
        <taxon>Archaea</taxon>
        <taxon>Thermoproteota</taxon>
        <taxon>Thermoprotei</taxon>
        <taxon>Desulfurococcales</taxon>
        <taxon>Desulfurococcaceae</taxon>
        <taxon>Ignisphaera</taxon>
    </lineage>
</organism>
<evidence type="ECO:0000256" key="1">
    <source>
        <dbReference type="SAM" id="Phobius"/>
    </source>
</evidence>
<dbReference type="Pfam" id="PF09754">
    <property type="entry name" value="PAC2"/>
    <property type="match status" value="1"/>
</dbReference>
<keyword evidence="1" id="KW-0472">Membrane</keyword>
<accession>E0SPS9</accession>
<dbReference type="HOGENOM" id="CLU_075000_2_0_2"/>
<proteinExistence type="predicted"/>